<evidence type="ECO:0000256" key="8">
    <source>
        <dbReference type="ARBA" id="ARBA00023136"/>
    </source>
</evidence>
<dbReference type="InterPro" id="IPR003445">
    <property type="entry name" value="Cat_transpt"/>
</dbReference>
<evidence type="ECO:0000256" key="1">
    <source>
        <dbReference type="ARBA" id="ARBA00004651"/>
    </source>
</evidence>
<dbReference type="PANTHER" id="PTHR32024">
    <property type="entry name" value="TRK SYSTEM POTASSIUM UPTAKE PROTEIN TRKG-RELATED"/>
    <property type="match status" value="1"/>
</dbReference>
<keyword evidence="5 9" id="KW-0812">Transmembrane</keyword>
<dbReference type="EMBL" id="DVAD01000013">
    <property type="protein sequence ID" value="HIJ99603.1"/>
    <property type="molecule type" value="Genomic_DNA"/>
</dbReference>
<dbReference type="Pfam" id="PF02386">
    <property type="entry name" value="TrkH"/>
    <property type="match status" value="1"/>
</dbReference>
<evidence type="ECO:0000256" key="3">
    <source>
        <dbReference type="ARBA" id="ARBA00022448"/>
    </source>
</evidence>
<feature type="transmembrane region" description="Helical" evidence="9">
    <location>
        <begin position="139"/>
        <end position="158"/>
    </location>
</feature>
<keyword evidence="11" id="KW-1185">Reference proteome</keyword>
<dbReference type="GO" id="GO:0030001">
    <property type="term" value="P:metal ion transport"/>
    <property type="evidence" value="ECO:0007669"/>
    <property type="project" value="UniProtKB-ARBA"/>
</dbReference>
<keyword evidence="7" id="KW-0406">Ion transport</keyword>
<reference evidence="10 11" key="1">
    <citation type="journal article" name="Nat. Commun.">
        <title>Undinarchaeota illuminate DPANN phylogeny and the impact of gene transfer on archaeal evolution.</title>
        <authorList>
            <person name="Dombrowski N."/>
            <person name="Williams T.A."/>
            <person name="Sun J."/>
            <person name="Woodcroft B.J."/>
            <person name="Lee J.H."/>
            <person name="Minh B.Q."/>
            <person name="Rinke C."/>
            <person name="Spang A."/>
        </authorList>
    </citation>
    <scope>NUCLEOTIDE SEQUENCE [LARGE SCALE GENOMIC DNA]</scope>
    <source>
        <strain evidence="10">MAG_bin17</strain>
    </source>
</reference>
<dbReference type="Proteomes" id="UP000604391">
    <property type="component" value="Unassembled WGS sequence"/>
</dbReference>
<keyword evidence="8 9" id="KW-0472">Membrane</keyword>
<organism evidence="10 11">
    <name type="scientific">Candidatus Undinarchaeum marinum</name>
    <dbReference type="NCBI Taxonomy" id="2756141"/>
    <lineage>
        <taxon>Archaea</taxon>
        <taxon>Candidatus Undinarchaeota</taxon>
        <taxon>Candidatus Undinarchaeia</taxon>
        <taxon>Candidatus Undinarchaeales</taxon>
        <taxon>Candidatus Undinarchaeaceae</taxon>
        <taxon>Candidatus Undinarchaeum</taxon>
    </lineage>
</organism>
<gene>
    <name evidence="10" type="ORF">H1011_02150</name>
</gene>
<keyword evidence="4" id="KW-1003">Cell membrane</keyword>
<comment type="subcellular location">
    <subcellularLocation>
        <location evidence="1">Cell membrane</location>
        <topology evidence="1">Multi-pass membrane protein</topology>
    </subcellularLocation>
</comment>
<feature type="transmembrane region" description="Helical" evidence="9">
    <location>
        <begin position="69"/>
        <end position="90"/>
    </location>
</feature>
<feature type="transmembrane region" description="Helical" evidence="9">
    <location>
        <begin position="198"/>
        <end position="224"/>
    </location>
</feature>
<dbReference type="GO" id="GO:0005886">
    <property type="term" value="C:plasma membrane"/>
    <property type="evidence" value="ECO:0007669"/>
    <property type="project" value="UniProtKB-SubCell"/>
</dbReference>
<keyword evidence="3" id="KW-0813">Transport</keyword>
<evidence type="ECO:0000256" key="5">
    <source>
        <dbReference type="ARBA" id="ARBA00022692"/>
    </source>
</evidence>
<name>A0A832XFX6_9ARCH</name>
<feature type="transmembrane region" description="Helical" evidence="9">
    <location>
        <begin position="244"/>
        <end position="266"/>
    </location>
</feature>
<feature type="transmembrane region" description="Helical" evidence="9">
    <location>
        <begin position="405"/>
        <end position="431"/>
    </location>
</feature>
<comment type="similarity">
    <text evidence="2">Belongs to the TrkH potassium transport family.</text>
</comment>
<proteinExistence type="inferred from homology"/>
<keyword evidence="6 9" id="KW-1133">Transmembrane helix</keyword>
<evidence type="ECO:0000256" key="6">
    <source>
        <dbReference type="ARBA" id="ARBA00022989"/>
    </source>
</evidence>
<dbReference type="GO" id="GO:0008324">
    <property type="term" value="F:monoatomic cation transmembrane transporter activity"/>
    <property type="evidence" value="ECO:0007669"/>
    <property type="project" value="InterPro"/>
</dbReference>
<feature type="transmembrane region" description="Helical" evidence="9">
    <location>
        <begin position="461"/>
        <end position="485"/>
    </location>
</feature>
<evidence type="ECO:0000313" key="11">
    <source>
        <dbReference type="Proteomes" id="UP000604391"/>
    </source>
</evidence>
<evidence type="ECO:0000256" key="9">
    <source>
        <dbReference type="SAM" id="Phobius"/>
    </source>
</evidence>
<comment type="caution">
    <text evidence="10">The sequence shown here is derived from an EMBL/GenBank/DDBJ whole genome shotgun (WGS) entry which is preliminary data.</text>
</comment>
<evidence type="ECO:0000256" key="2">
    <source>
        <dbReference type="ARBA" id="ARBA00009137"/>
    </source>
</evidence>
<protein>
    <submittedName>
        <fullName evidence="10">TrkH family potassium uptake protein</fullName>
    </submittedName>
</protein>
<feature type="transmembrane region" description="Helical" evidence="9">
    <location>
        <begin position="339"/>
        <end position="361"/>
    </location>
</feature>
<dbReference type="PANTHER" id="PTHR32024:SF2">
    <property type="entry name" value="TRK SYSTEM POTASSIUM UPTAKE PROTEIN TRKG-RELATED"/>
    <property type="match status" value="1"/>
</dbReference>
<dbReference type="AlphaFoldDB" id="A0A832XFX6"/>
<accession>A0A832XFX6</accession>
<sequence>MKHQFVRTVLYYLGLALTITGFIMLLPAVAAYFFQELVSAFLIPATISIISGIFMMTRYEAGEVTMGRAMTLSALAFIVIALVGAIPYMMQAQTVYGEVGVNAYVSAYFESMSGFTTTGLSTLPDITAVPESLLFWRSLTQWIGGVGIVVLFLLFFVSKTIGSSVPGMSAYYLFRGGANEERLEPSTSKSVKGIAKIYIFYTIAGLAIYRIAGMPLMDAINHILTSVSTGGFSTQAASTGTYGSAWLDASIGVFMIVGATSFLLHYKLLGLRWKDLGKFAKSYEMKVWFIFMAIFSGALSLYLWSSGVENPAWKGIFQIVSASTTTGFVNMDLAGMGDLGLLLLIFVMFIGGSAGSTAGGLKIIRFLILLEAIPWTVRKFLLPKKAVLPLKFGTRIFGKDEISQVSVYLFIYLFITFIGTIILTIIGYPFIESLFEITSAAATVGMSTGITQYTMPIIGKIVLILEMLLGRLEILPVLVLFMAALNRKRWGSFYE</sequence>
<feature type="transmembrane region" description="Helical" evidence="9">
    <location>
        <begin position="287"/>
        <end position="305"/>
    </location>
</feature>
<evidence type="ECO:0000313" key="10">
    <source>
        <dbReference type="EMBL" id="HIJ99603.1"/>
    </source>
</evidence>
<feature type="transmembrane region" description="Helical" evidence="9">
    <location>
        <begin position="9"/>
        <end position="34"/>
    </location>
</feature>
<evidence type="ECO:0000256" key="7">
    <source>
        <dbReference type="ARBA" id="ARBA00023065"/>
    </source>
</evidence>
<feature type="transmembrane region" description="Helical" evidence="9">
    <location>
        <begin position="40"/>
        <end position="57"/>
    </location>
</feature>
<evidence type="ECO:0000256" key="4">
    <source>
        <dbReference type="ARBA" id="ARBA00022475"/>
    </source>
</evidence>